<reference evidence="2" key="1">
    <citation type="journal article" date="2022" name="Mol. Ecol. Resour.">
        <title>The genomes of chicory, endive, great burdock and yacon provide insights into Asteraceae palaeo-polyploidization history and plant inulin production.</title>
        <authorList>
            <person name="Fan W."/>
            <person name="Wang S."/>
            <person name="Wang H."/>
            <person name="Wang A."/>
            <person name="Jiang F."/>
            <person name="Liu H."/>
            <person name="Zhao H."/>
            <person name="Xu D."/>
            <person name="Zhang Y."/>
        </authorList>
    </citation>
    <scope>NUCLEOTIDE SEQUENCE [LARGE SCALE GENOMIC DNA]</scope>
    <source>
        <strain evidence="2">cv. Niubang</strain>
    </source>
</reference>
<keyword evidence="2" id="KW-1185">Reference proteome</keyword>
<comment type="caution">
    <text evidence="1">The sequence shown here is derived from an EMBL/GenBank/DDBJ whole genome shotgun (WGS) entry which is preliminary data.</text>
</comment>
<evidence type="ECO:0000313" key="2">
    <source>
        <dbReference type="Proteomes" id="UP001055879"/>
    </source>
</evidence>
<dbReference type="Proteomes" id="UP001055879">
    <property type="component" value="Linkage Group LG17"/>
</dbReference>
<name>A0ACB8XJC9_ARCLA</name>
<reference evidence="1 2" key="2">
    <citation type="journal article" date="2022" name="Mol. Ecol. Resour.">
        <title>The genomes of chicory, endive, great burdock and yacon provide insights into Asteraceae paleo-polyploidization history and plant inulin production.</title>
        <authorList>
            <person name="Fan W."/>
            <person name="Wang S."/>
            <person name="Wang H."/>
            <person name="Wang A."/>
            <person name="Jiang F."/>
            <person name="Liu H."/>
            <person name="Zhao H."/>
            <person name="Xu D."/>
            <person name="Zhang Y."/>
        </authorList>
    </citation>
    <scope>NUCLEOTIDE SEQUENCE [LARGE SCALE GENOMIC DNA]</scope>
    <source>
        <strain evidence="2">cv. Niubang</strain>
    </source>
</reference>
<evidence type="ECO:0000313" key="1">
    <source>
        <dbReference type="EMBL" id="KAI3667781.1"/>
    </source>
</evidence>
<organism evidence="1 2">
    <name type="scientific">Arctium lappa</name>
    <name type="common">Greater burdock</name>
    <name type="synonym">Lappa major</name>
    <dbReference type="NCBI Taxonomy" id="4217"/>
    <lineage>
        <taxon>Eukaryota</taxon>
        <taxon>Viridiplantae</taxon>
        <taxon>Streptophyta</taxon>
        <taxon>Embryophyta</taxon>
        <taxon>Tracheophyta</taxon>
        <taxon>Spermatophyta</taxon>
        <taxon>Magnoliopsida</taxon>
        <taxon>eudicotyledons</taxon>
        <taxon>Gunneridae</taxon>
        <taxon>Pentapetalae</taxon>
        <taxon>asterids</taxon>
        <taxon>campanulids</taxon>
        <taxon>Asterales</taxon>
        <taxon>Asteraceae</taxon>
        <taxon>Carduoideae</taxon>
        <taxon>Cardueae</taxon>
        <taxon>Arctiinae</taxon>
        <taxon>Arctium</taxon>
    </lineage>
</organism>
<gene>
    <name evidence="1" type="ORF">L6452_42850</name>
</gene>
<accession>A0ACB8XJC9</accession>
<dbReference type="EMBL" id="CM042063">
    <property type="protein sequence ID" value="KAI3667781.1"/>
    <property type="molecule type" value="Genomic_DNA"/>
</dbReference>
<sequence>MNVLVQRSMGNDFEERVKISCRKGGSYENKKSSTFQFLLIAGVAYKGKLYDEEILDGELLAMPTDGDMLSWRDDDVIIPLEDVQLDEEISYAEKPVAFLDRKVKKIEEQRNSMGESSVAITQGSRSSLGS</sequence>
<protein>
    <submittedName>
        <fullName evidence="1">Uncharacterized protein</fullName>
    </submittedName>
</protein>
<proteinExistence type="predicted"/>